<evidence type="ECO:0000313" key="1">
    <source>
        <dbReference type="EMBL" id="MBA6060676.1"/>
    </source>
</evidence>
<dbReference type="InterPro" id="IPR025409">
    <property type="entry name" value="DUF4303"/>
</dbReference>
<reference evidence="2 4" key="2">
    <citation type="submission" date="2022-09" db="EMBL/GenBank/DDBJ databases">
        <title>Intensive care unit water sources are persistently colonized with multi-drug resistant bacteria and are the site of extensive horizontal gene transfer of antibiotic resistance genes.</title>
        <authorList>
            <person name="Diorio-Toth L."/>
        </authorList>
    </citation>
    <scope>NUCLEOTIDE SEQUENCE [LARGE SCALE GENOMIC DNA]</scope>
    <source>
        <strain evidence="2 4">GD03901</strain>
    </source>
</reference>
<name>A0A7W2JKI1_9PSED</name>
<comment type="caution">
    <text evidence="1">The sequence shown here is derived from an EMBL/GenBank/DDBJ whole genome shotgun (WGS) entry which is preliminary data.</text>
</comment>
<proteinExistence type="predicted"/>
<sequence>MDWKNFEVEVSSIVKQAIKDLHDARPSEHFYTFALYTDTSAMTVAMAANSLEALELKLQDEDEEDRDESRSYYQWATSEWEYEAWRGDLFKGISKELREASGRDEIAAFRENLYLSMTNVLKELGKERFFDPFVVQNPTLFVTVTDDDTAEVVENNSAKVLSTPAAYAEFVNRYEK</sequence>
<organism evidence="1 3">
    <name type="scientific">Pseudomonas juntendi</name>
    <dbReference type="NCBI Taxonomy" id="2666183"/>
    <lineage>
        <taxon>Bacteria</taxon>
        <taxon>Pseudomonadati</taxon>
        <taxon>Pseudomonadota</taxon>
        <taxon>Gammaproteobacteria</taxon>
        <taxon>Pseudomonadales</taxon>
        <taxon>Pseudomonadaceae</taxon>
        <taxon>Pseudomonas</taxon>
    </lineage>
</organism>
<dbReference type="Proteomes" id="UP000556620">
    <property type="component" value="Unassembled WGS sequence"/>
</dbReference>
<protein>
    <submittedName>
        <fullName evidence="1">DUF4303 domain-containing protein</fullName>
    </submittedName>
</protein>
<dbReference type="EMBL" id="JACGCU010000027">
    <property type="protein sequence ID" value="MBA6060676.1"/>
    <property type="molecule type" value="Genomic_DNA"/>
</dbReference>
<reference evidence="1 3" key="1">
    <citation type="submission" date="2020-07" db="EMBL/GenBank/DDBJ databases">
        <title>Diversity of carbapenemase encoding genes among Pseudomonas putida group clinical isolates in a tertiary Brazilian hospital.</title>
        <authorList>
            <person name="Alberto-Lei F."/>
            <person name="Nodari C.S."/>
            <person name="Streling A.P."/>
            <person name="Paulino J.T."/>
            <person name="Bessa-Neto F.O."/>
            <person name="Cayo R."/>
            <person name="Gales A.C."/>
        </authorList>
    </citation>
    <scope>NUCLEOTIDE SEQUENCE [LARGE SCALE GENOMIC DNA]</scope>
    <source>
        <strain evidence="1 3">14535</strain>
    </source>
</reference>
<evidence type="ECO:0000313" key="4">
    <source>
        <dbReference type="Proteomes" id="UP001160152"/>
    </source>
</evidence>
<dbReference type="EMBL" id="JAOCBV010000001">
    <property type="protein sequence ID" value="MDH0757552.1"/>
    <property type="molecule type" value="Genomic_DNA"/>
</dbReference>
<evidence type="ECO:0000313" key="3">
    <source>
        <dbReference type="Proteomes" id="UP000556620"/>
    </source>
</evidence>
<dbReference type="Proteomes" id="UP001160152">
    <property type="component" value="Unassembled WGS sequence"/>
</dbReference>
<dbReference type="Pfam" id="PF14136">
    <property type="entry name" value="DUF4303"/>
    <property type="match status" value="1"/>
</dbReference>
<accession>A0A7W2JKI1</accession>
<evidence type="ECO:0000313" key="2">
    <source>
        <dbReference type="EMBL" id="MDH0757552.1"/>
    </source>
</evidence>
<dbReference type="RefSeq" id="WP_009681722.1">
    <property type="nucleotide sequence ID" value="NZ_JACGCU010000027.1"/>
</dbReference>
<gene>
    <name evidence="1" type="ORF">H4C44_15975</name>
    <name evidence="2" type="ORF">N5C70_12650</name>
</gene>
<dbReference type="AlphaFoldDB" id="A0A7W2JKI1"/>